<keyword evidence="3" id="KW-1185">Reference proteome</keyword>
<dbReference type="AlphaFoldDB" id="A0A4Q1CFT4"/>
<dbReference type="SUPFAM" id="SSF49478">
    <property type="entry name" value="Cna protein B-type domain"/>
    <property type="match status" value="1"/>
</dbReference>
<evidence type="ECO:0000313" key="2">
    <source>
        <dbReference type="EMBL" id="RXK58553.1"/>
    </source>
</evidence>
<comment type="caution">
    <text evidence="2">The sequence shown here is derived from an EMBL/GenBank/DDBJ whole genome shotgun (WGS) entry which is preliminary data.</text>
</comment>
<organism evidence="2 3">
    <name type="scientific">Lacibacter luteus</name>
    <dbReference type="NCBI Taxonomy" id="2508719"/>
    <lineage>
        <taxon>Bacteria</taxon>
        <taxon>Pseudomonadati</taxon>
        <taxon>Bacteroidota</taxon>
        <taxon>Chitinophagia</taxon>
        <taxon>Chitinophagales</taxon>
        <taxon>Chitinophagaceae</taxon>
        <taxon>Lacibacter</taxon>
    </lineage>
</organism>
<sequence>MIQLMSRMIIKTALFGCFFAMLFGATTTQAQLIQGRVLHTGINTSKPVPAKGVKVILFPRNPTTEKISDNFFFYGDDKIQLQKLNAIVTSTNDAGIYYFSKVKEGRYIVKVCVAYGMTYKFKVVSSQYKVLNIKDLPAAFNSK</sequence>
<name>A0A4Q1CFT4_9BACT</name>
<gene>
    <name evidence="2" type="ORF">ESA94_18145</name>
</gene>
<evidence type="ECO:0000256" key="1">
    <source>
        <dbReference type="SAM" id="SignalP"/>
    </source>
</evidence>
<dbReference type="EMBL" id="SDHW01000006">
    <property type="protein sequence ID" value="RXK58553.1"/>
    <property type="molecule type" value="Genomic_DNA"/>
</dbReference>
<feature type="chain" id="PRO_5021017974" description="Carboxypeptidase regulatory-like domain-containing protein" evidence="1">
    <location>
        <begin position="31"/>
        <end position="143"/>
    </location>
</feature>
<dbReference type="Proteomes" id="UP000290204">
    <property type="component" value="Unassembled WGS sequence"/>
</dbReference>
<evidence type="ECO:0008006" key="4">
    <source>
        <dbReference type="Google" id="ProtNLM"/>
    </source>
</evidence>
<protein>
    <recommendedName>
        <fullName evidence="4">Carboxypeptidase regulatory-like domain-containing protein</fullName>
    </recommendedName>
</protein>
<proteinExistence type="predicted"/>
<reference evidence="2 3" key="1">
    <citation type="submission" date="2019-01" db="EMBL/GenBank/DDBJ databases">
        <title>Lacibacter sp. strain TTM-7.</title>
        <authorList>
            <person name="Chen W.-M."/>
        </authorList>
    </citation>
    <scope>NUCLEOTIDE SEQUENCE [LARGE SCALE GENOMIC DNA]</scope>
    <source>
        <strain evidence="2 3">TTM-7</strain>
    </source>
</reference>
<keyword evidence="1" id="KW-0732">Signal</keyword>
<accession>A0A4Q1CFT4</accession>
<dbReference type="OrthoDB" id="9805815at2"/>
<evidence type="ECO:0000313" key="3">
    <source>
        <dbReference type="Proteomes" id="UP000290204"/>
    </source>
</evidence>
<feature type="signal peptide" evidence="1">
    <location>
        <begin position="1"/>
        <end position="30"/>
    </location>
</feature>